<evidence type="ECO:0000259" key="12">
    <source>
        <dbReference type="Pfam" id="PF02729"/>
    </source>
</evidence>
<accession>A0ABU0YQK6</accession>
<evidence type="ECO:0000259" key="11">
    <source>
        <dbReference type="Pfam" id="PF00185"/>
    </source>
</evidence>
<dbReference type="InterPro" id="IPR006131">
    <property type="entry name" value="Asp_carbamoyltransf_Asp/Orn-bd"/>
</dbReference>
<dbReference type="InterPro" id="IPR002082">
    <property type="entry name" value="Asp_carbamoyltransf"/>
</dbReference>
<dbReference type="PRINTS" id="PR00100">
    <property type="entry name" value="AOTCASE"/>
</dbReference>
<protein>
    <recommendedName>
        <fullName evidence="4 9">Aspartate carbamoyltransferase</fullName>
        <ecNumber evidence="4 9">2.1.3.2</ecNumber>
    </recommendedName>
</protein>
<keyword evidence="6" id="KW-0665">Pyrimidine biosynthesis</keyword>
<dbReference type="Pfam" id="PF00185">
    <property type="entry name" value="OTCace"/>
    <property type="match status" value="1"/>
</dbReference>
<dbReference type="InterPro" id="IPR006132">
    <property type="entry name" value="Asp/Orn_carbamoyltranf_P-bd"/>
</dbReference>
<dbReference type="NCBIfam" id="TIGR00670">
    <property type="entry name" value="asp_carb_tr"/>
    <property type="match status" value="1"/>
</dbReference>
<dbReference type="GO" id="GO:0004070">
    <property type="term" value="F:aspartate carbamoyltransferase activity"/>
    <property type="evidence" value="ECO:0007669"/>
    <property type="project" value="UniProtKB-EC"/>
</dbReference>
<comment type="caution">
    <text evidence="13">The sequence shown here is derived from an EMBL/GenBank/DDBJ whole genome shotgun (WGS) entry which is preliminary data.</text>
</comment>
<evidence type="ECO:0000256" key="3">
    <source>
        <dbReference type="ARBA" id="ARBA00008896"/>
    </source>
</evidence>
<dbReference type="EMBL" id="JAUYVI010000006">
    <property type="protein sequence ID" value="MDQ7250010.1"/>
    <property type="molecule type" value="Genomic_DNA"/>
</dbReference>
<keyword evidence="5 10" id="KW-0808">Transferase</keyword>
<evidence type="ECO:0000256" key="5">
    <source>
        <dbReference type="ARBA" id="ARBA00022679"/>
    </source>
</evidence>
<keyword evidence="14" id="KW-1185">Reference proteome</keyword>
<dbReference type="Proteomes" id="UP001230156">
    <property type="component" value="Unassembled WGS sequence"/>
</dbReference>
<dbReference type="InterPro" id="IPR006130">
    <property type="entry name" value="Asp/Orn_carbamoylTrfase"/>
</dbReference>
<evidence type="ECO:0000256" key="10">
    <source>
        <dbReference type="RuleBase" id="RU003634"/>
    </source>
</evidence>
<dbReference type="EC" id="2.1.3.2" evidence="4 9"/>
<comment type="function">
    <text evidence="7">Catalyzes the condensation of carbamoyl phosphate and aspartate to form carbamoyl aspartate and inorganic phosphate, the committed step in the de novo pyrimidine nucleotide biosynthesis pathway.</text>
</comment>
<evidence type="ECO:0000256" key="7">
    <source>
        <dbReference type="ARBA" id="ARBA00043884"/>
    </source>
</evidence>
<dbReference type="SUPFAM" id="SSF53671">
    <property type="entry name" value="Aspartate/ornithine carbamoyltransferase"/>
    <property type="match status" value="1"/>
</dbReference>
<evidence type="ECO:0000256" key="6">
    <source>
        <dbReference type="ARBA" id="ARBA00022975"/>
    </source>
</evidence>
<sequence length="349" mass="37814">MTIQSSNRAQASLSQFARREVNWSNPAIRPERALEAFRDADLLGMRGMSRDPIEALIDSAAAIKARFQDVVAARPLSGKILGSFFFSTSTRTRLSFEAAMLRLGGGVVGFSTKEASRLGALQPESLEDTAAMMSAYCDVAVIRHSDVGAPKLFAEHCAVPVINGGDGIGAGSEHPTQTLIDLFTMQERFGRIDGLRILMIGGLHLRAAHSLLFALCAFDNVKVYLLSDAPGRLPEEEQRAIQAAGLDCEYVSDTRDVVSEVDVIYHNAMGEHAYYVVKPEFLVDHASVAQAKPELIVMHPLDRRCEIPPSFDSSPHSIYFQQAANGVPVRMALLNAIIGEASGALRMAG</sequence>
<dbReference type="InterPro" id="IPR036901">
    <property type="entry name" value="Asp/Orn_carbamoylTrfase_sf"/>
</dbReference>
<evidence type="ECO:0000313" key="13">
    <source>
        <dbReference type="EMBL" id="MDQ7250010.1"/>
    </source>
</evidence>
<evidence type="ECO:0000256" key="8">
    <source>
        <dbReference type="ARBA" id="ARBA00048859"/>
    </source>
</evidence>
<comment type="function">
    <text evidence="1">Reversibly catalyzes the transfer of the carbamoyl group from carbamoyl phosphate (CP) to the N(epsilon) atom of ornithine (ORN) to produce L-citrulline.</text>
</comment>
<evidence type="ECO:0000256" key="9">
    <source>
        <dbReference type="NCBIfam" id="TIGR00670"/>
    </source>
</evidence>
<dbReference type="Gene3D" id="3.40.50.1370">
    <property type="entry name" value="Aspartate/ornithine carbamoyltransferase"/>
    <property type="match status" value="2"/>
</dbReference>
<evidence type="ECO:0000256" key="2">
    <source>
        <dbReference type="ARBA" id="ARBA00004852"/>
    </source>
</evidence>
<evidence type="ECO:0000313" key="14">
    <source>
        <dbReference type="Proteomes" id="UP001230156"/>
    </source>
</evidence>
<dbReference type="RefSeq" id="WP_379958709.1">
    <property type="nucleotide sequence ID" value="NZ_JAUYVI010000006.1"/>
</dbReference>
<dbReference type="PANTHER" id="PTHR45753:SF6">
    <property type="entry name" value="ASPARTATE CARBAMOYLTRANSFERASE"/>
    <property type="match status" value="1"/>
</dbReference>
<proteinExistence type="inferred from homology"/>
<comment type="similarity">
    <text evidence="3">Belongs to the aspartate/ornithine carbamoyltransferase superfamily. ATCase family.</text>
</comment>
<evidence type="ECO:0000256" key="4">
    <source>
        <dbReference type="ARBA" id="ARBA00013008"/>
    </source>
</evidence>
<comment type="pathway">
    <text evidence="2">Pyrimidine metabolism; UMP biosynthesis via de novo pathway; (S)-dihydroorotate from bicarbonate: step 2/3.</text>
</comment>
<dbReference type="PANTHER" id="PTHR45753">
    <property type="entry name" value="ORNITHINE CARBAMOYLTRANSFERASE, MITOCHONDRIAL"/>
    <property type="match status" value="1"/>
</dbReference>
<organism evidence="13 14">
    <name type="scientific">Dongia sedimenti</name>
    <dbReference type="NCBI Taxonomy" id="3064282"/>
    <lineage>
        <taxon>Bacteria</taxon>
        <taxon>Pseudomonadati</taxon>
        <taxon>Pseudomonadota</taxon>
        <taxon>Alphaproteobacteria</taxon>
        <taxon>Rhodospirillales</taxon>
        <taxon>Dongiaceae</taxon>
        <taxon>Dongia</taxon>
    </lineage>
</organism>
<evidence type="ECO:0000256" key="1">
    <source>
        <dbReference type="ARBA" id="ARBA00003822"/>
    </source>
</evidence>
<feature type="domain" description="Aspartate/ornithine carbamoyltransferase Asp/Orn-binding" evidence="11">
    <location>
        <begin position="193"/>
        <end position="336"/>
    </location>
</feature>
<dbReference type="PRINTS" id="PR00101">
    <property type="entry name" value="ATCASE"/>
</dbReference>
<feature type="domain" description="Aspartate/ornithine carbamoyltransferase carbamoyl-P binding" evidence="12">
    <location>
        <begin position="41"/>
        <end position="187"/>
    </location>
</feature>
<comment type="catalytic activity">
    <reaction evidence="8">
        <text>carbamoyl phosphate + L-aspartate = N-carbamoyl-L-aspartate + phosphate + H(+)</text>
        <dbReference type="Rhea" id="RHEA:20013"/>
        <dbReference type="ChEBI" id="CHEBI:15378"/>
        <dbReference type="ChEBI" id="CHEBI:29991"/>
        <dbReference type="ChEBI" id="CHEBI:32814"/>
        <dbReference type="ChEBI" id="CHEBI:43474"/>
        <dbReference type="ChEBI" id="CHEBI:58228"/>
        <dbReference type="EC" id="2.1.3.2"/>
    </reaction>
</comment>
<dbReference type="Pfam" id="PF02729">
    <property type="entry name" value="OTCace_N"/>
    <property type="match status" value="1"/>
</dbReference>
<name>A0ABU0YQK6_9PROT</name>
<reference evidence="14" key="1">
    <citation type="submission" date="2023-08" db="EMBL/GenBank/DDBJ databases">
        <title>Rhodospirillaceae gen. nov., a novel taxon isolated from the Yangtze River Yuezi River estuary sludge.</title>
        <authorList>
            <person name="Ruan L."/>
        </authorList>
    </citation>
    <scope>NUCLEOTIDE SEQUENCE [LARGE SCALE GENOMIC DNA]</scope>
    <source>
        <strain evidence="14">R-7</strain>
    </source>
</reference>
<gene>
    <name evidence="13" type="primary">pyrB</name>
    <name evidence="13" type="ORF">Q8A70_20135</name>
</gene>